<dbReference type="FunFam" id="2.60.40.10:FF:001129">
    <property type="entry name" value="Immunoglobulin heavy constant gamma 1"/>
    <property type="match status" value="1"/>
</dbReference>
<dbReference type="CDD" id="cd05768">
    <property type="entry name" value="IgC1_CH3_IgAGD_CH4_IgAEM"/>
    <property type="match status" value="1"/>
</dbReference>
<feature type="region of interest" description="Disordered" evidence="2">
    <location>
        <begin position="270"/>
        <end position="299"/>
    </location>
</feature>
<feature type="region of interest" description="Disordered" evidence="2">
    <location>
        <begin position="18"/>
        <end position="51"/>
    </location>
</feature>
<evidence type="ECO:0000313" key="4">
    <source>
        <dbReference type="Ensembl" id="ENSSSCP00015014369.1"/>
    </source>
</evidence>
<name>A0A8D0N658_PIG</name>
<sequence length="621" mass="66485">MVGGSRGSSGPELGMQAMAEQNRGERTGPTGQGRMGCWRPVGEEGQGQGSSAAVLPGRLAAGRAGAEGGLWPEQAAGRPRAGLQGPGLWGKLPRVSSGPSQEPRWRRDRWAQRPRFGAWARAGGMAGEGPRRRLPALAQGKGHVGARDQRARALTAELTQRNGAWRANSRPGPGARSRAWAVGGSGWQCPCQAGEAGRWPQGTSRSWPGTQATRWSGQAPTGALGPGGLSSRRSPSSDQAAAPRTCSCNGSELGGWSADFLEASGCWAQRPRSSRGPIRCPPHKEQGPGGHAASSLPAPKTAPSVYPLAPCSRDTSGPNVALGCLVSSYFPELVTVTWNSGALTSGVHTFPSVLQPSGLYSLSSMVTVPAHSLSSKRYTCNVNHPATRTKVDLCVGRPCPICPACEGPGPSAFIFPPKPKDILMISRTPEVTCVVVDVSKEHAEVQFSWYVDGVEVHTAQTRPKEEQFNSTYRVVSVLPIQHQDWLNGKEFKCKVNNKDLPAPITRIISKAKGQTREPQVYTLPPPAEELSRSKVTLTCLVTGFYPPDIDVEWQRNGQPEPEGNYRTTPPQQDVDGTYFLYSKFSVDKASWQGGGIFQCAVMHEALHNHYTQKSISKTPGK</sequence>
<keyword evidence="1" id="KW-0393">Immunoglobulin domain</keyword>
<dbReference type="AlphaFoldDB" id="A0A8D0N658"/>
<dbReference type="InterPro" id="IPR013783">
    <property type="entry name" value="Ig-like_fold"/>
</dbReference>
<feature type="domain" description="Ig-like" evidence="3">
    <location>
        <begin position="410"/>
        <end position="509"/>
    </location>
</feature>
<dbReference type="SMART" id="SM00407">
    <property type="entry name" value="IGc1"/>
    <property type="match status" value="3"/>
</dbReference>
<organism evidence="4 5">
    <name type="scientific">Sus scrofa</name>
    <name type="common">Pig</name>
    <dbReference type="NCBI Taxonomy" id="9823"/>
    <lineage>
        <taxon>Eukaryota</taxon>
        <taxon>Metazoa</taxon>
        <taxon>Chordata</taxon>
        <taxon>Craniata</taxon>
        <taxon>Vertebrata</taxon>
        <taxon>Euteleostomi</taxon>
        <taxon>Mammalia</taxon>
        <taxon>Eutheria</taxon>
        <taxon>Laurasiatheria</taxon>
        <taxon>Artiodactyla</taxon>
        <taxon>Suina</taxon>
        <taxon>Suidae</taxon>
        <taxon>Sus</taxon>
    </lineage>
</organism>
<dbReference type="SUPFAM" id="SSF48726">
    <property type="entry name" value="Immunoglobulin"/>
    <property type="match status" value="3"/>
</dbReference>
<feature type="region of interest" description="Disordered" evidence="2">
    <location>
        <begin position="77"/>
        <end position="107"/>
    </location>
</feature>
<dbReference type="PROSITE" id="PS50835">
    <property type="entry name" value="IG_LIKE"/>
    <property type="match status" value="3"/>
</dbReference>
<dbReference type="InterPro" id="IPR007110">
    <property type="entry name" value="Ig-like_dom"/>
</dbReference>
<dbReference type="Pfam" id="PF07654">
    <property type="entry name" value="C1-set"/>
    <property type="match status" value="3"/>
</dbReference>
<dbReference type="CDD" id="cd21817">
    <property type="entry name" value="IgC1_CH1_IgEG"/>
    <property type="match status" value="1"/>
</dbReference>
<dbReference type="Ensembl" id="ENSSSCT00015036115.1">
    <property type="protein sequence ID" value="ENSSSCP00015014369.1"/>
    <property type="gene ID" value="ENSSSCG00015027223.1"/>
</dbReference>
<evidence type="ECO:0000259" key="3">
    <source>
        <dbReference type="PROSITE" id="PS50835"/>
    </source>
</evidence>
<feature type="compositionally biased region" description="Polar residues" evidence="2">
    <location>
        <begin position="201"/>
        <end position="219"/>
    </location>
</feature>
<dbReference type="Proteomes" id="UP000694726">
    <property type="component" value="Unplaced"/>
</dbReference>
<evidence type="ECO:0000256" key="1">
    <source>
        <dbReference type="ARBA" id="ARBA00023319"/>
    </source>
</evidence>
<feature type="region of interest" description="Disordered" evidence="2">
    <location>
        <begin position="191"/>
        <end position="245"/>
    </location>
</feature>
<reference evidence="4" key="1">
    <citation type="submission" date="2025-08" db="UniProtKB">
        <authorList>
            <consortium name="Ensembl"/>
        </authorList>
    </citation>
    <scope>IDENTIFICATION</scope>
</reference>
<dbReference type="Gene3D" id="2.60.40.10">
    <property type="entry name" value="Immunoglobulins"/>
    <property type="match status" value="3"/>
</dbReference>
<proteinExistence type="predicted"/>
<dbReference type="PANTHER" id="PTHR23411">
    <property type="entry name" value="TAPASIN"/>
    <property type="match status" value="1"/>
</dbReference>
<dbReference type="InterPro" id="IPR003597">
    <property type="entry name" value="Ig_C1-set"/>
</dbReference>
<evidence type="ECO:0000256" key="2">
    <source>
        <dbReference type="SAM" id="MobiDB-lite"/>
    </source>
</evidence>
<evidence type="ECO:0000313" key="5">
    <source>
        <dbReference type="Proteomes" id="UP000694726"/>
    </source>
</evidence>
<feature type="domain" description="Ig-like" evidence="3">
    <location>
        <begin position="518"/>
        <end position="616"/>
    </location>
</feature>
<dbReference type="InterPro" id="IPR036179">
    <property type="entry name" value="Ig-like_dom_sf"/>
</dbReference>
<accession>A0A8D0N658</accession>
<dbReference type="FunFam" id="2.60.40.10:FF:000463">
    <property type="entry name" value="Immunoglobulin heavy constant gamma 1"/>
    <property type="match status" value="1"/>
</dbReference>
<dbReference type="FunFam" id="2.60.40.10:FF:001540">
    <property type="entry name" value="Immunoglobulin heavy constant gamma 1"/>
    <property type="match status" value="1"/>
</dbReference>
<protein>
    <recommendedName>
        <fullName evidence="3">Ig-like domain-containing protein</fullName>
    </recommendedName>
</protein>
<dbReference type="InterPro" id="IPR050380">
    <property type="entry name" value="Immune_Resp_Modulators"/>
</dbReference>
<feature type="domain" description="Ig-like" evidence="3">
    <location>
        <begin position="303"/>
        <end position="392"/>
    </location>
</feature>